<keyword evidence="16" id="KW-1185">Reference proteome</keyword>
<dbReference type="GO" id="GO:0006879">
    <property type="term" value="P:intracellular iron ion homeostasis"/>
    <property type="evidence" value="ECO:0007669"/>
    <property type="project" value="TreeGrafter"/>
</dbReference>
<dbReference type="Gene3D" id="3.40.50.80">
    <property type="entry name" value="Nucleotide-binding domain of ferredoxin-NADP reductase (FNR) module"/>
    <property type="match status" value="1"/>
</dbReference>
<keyword evidence="4" id="KW-0813">Transport</keyword>
<feature type="transmembrane region" description="Helical" evidence="13">
    <location>
        <begin position="243"/>
        <end position="263"/>
    </location>
</feature>
<comment type="caution">
    <text evidence="15">The sequence shown here is derived from an EMBL/GenBank/DDBJ whole genome shotgun (WGS) entry which is preliminary data.</text>
</comment>
<dbReference type="Proteomes" id="UP000772434">
    <property type="component" value="Unassembled WGS sequence"/>
</dbReference>
<evidence type="ECO:0000256" key="4">
    <source>
        <dbReference type="ARBA" id="ARBA00022448"/>
    </source>
</evidence>
<dbReference type="InterPro" id="IPR017927">
    <property type="entry name" value="FAD-bd_FR_type"/>
</dbReference>
<dbReference type="AlphaFoldDB" id="A0A9P5U4N4"/>
<evidence type="ECO:0000256" key="10">
    <source>
        <dbReference type="ARBA" id="ARBA00023065"/>
    </source>
</evidence>
<evidence type="ECO:0000256" key="3">
    <source>
        <dbReference type="ARBA" id="ARBA00012668"/>
    </source>
</evidence>
<feature type="domain" description="FAD-binding FR-type" evidence="14">
    <location>
        <begin position="267"/>
        <end position="388"/>
    </location>
</feature>
<dbReference type="Pfam" id="PF08022">
    <property type="entry name" value="FAD_binding_8"/>
    <property type="match status" value="1"/>
</dbReference>
<keyword evidence="8 13" id="KW-1133">Transmembrane helix</keyword>
<evidence type="ECO:0000256" key="5">
    <source>
        <dbReference type="ARBA" id="ARBA00022475"/>
    </source>
</evidence>
<dbReference type="SFLD" id="SFLDS00052">
    <property type="entry name" value="Ferric_Reductase_Domain"/>
    <property type="match status" value="1"/>
</dbReference>
<dbReference type="GO" id="GO:0015677">
    <property type="term" value="P:copper ion import"/>
    <property type="evidence" value="ECO:0007669"/>
    <property type="project" value="TreeGrafter"/>
</dbReference>
<dbReference type="Pfam" id="PF01794">
    <property type="entry name" value="Ferric_reduct"/>
    <property type="match status" value="1"/>
</dbReference>
<evidence type="ECO:0000256" key="9">
    <source>
        <dbReference type="ARBA" id="ARBA00023002"/>
    </source>
</evidence>
<proteinExistence type="inferred from homology"/>
<evidence type="ECO:0000256" key="13">
    <source>
        <dbReference type="SAM" id="Phobius"/>
    </source>
</evidence>
<dbReference type="SUPFAM" id="SSF52343">
    <property type="entry name" value="Ferredoxin reductase-like, C-terminal NADP-linked domain"/>
    <property type="match status" value="1"/>
</dbReference>
<name>A0A9P5U4N4_9AGAR</name>
<dbReference type="InterPro" id="IPR013112">
    <property type="entry name" value="FAD-bd_8"/>
</dbReference>
<feature type="non-terminal residue" evidence="15">
    <location>
        <position position="563"/>
    </location>
</feature>
<keyword evidence="7" id="KW-0249">Electron transport</keyword>
<feature type="transmembrane region" description="Helical" evidence="13">
    <location>
        <begin position="269"/>
        <end position="289"/>
    </location>
</feature>
<evidence type="ECO:0000313" key="15">
    <source>
        <dbReference type="EMBL" id="KAF9065852.1"/>
    </source>
</evidence>
<dbReference type="OrthoDB" id="17725at2759"/>
<dbReference type="PANTHER" id="PTHR32361">
    <property type="entry name" value="FERRIC/CUPRIC REDUCTASE TRANSMEMBRANE COMPONENT"/>
    <property type="match status" value="1"/>
</dbReference>
<feature type="transmembrane region" description="Helical" evidence="13">
    <location>
        <begin position="219"/>
        <end position="236"/>
    </location>
</feature>
<comment type="similarity">
    <text evidence="2">Belongs to the ferric reductase (FRE) family.</text>
</comment>
<dbReference type="GO" id="GO:0052851">
    <property type="term" value="F:ferric-chelate reductase (NADPH) activity"/>
    <property type="evidence" value="ECO:0007669"/>
    <property type="project" value="UniProtKB-EC"/>
</dbReference>
<keyword evidence="11 13" id="KW-0472">Membrane</keyword>
<dbReference type="EC" id="1.16.1.9" evidence="3"/>
<dbReference type="InterPro" id="IPR051410">
    <property type="entry name" value="Ferric/Cupric_Reductase"/>
</dbReference>
<evidence type="ECO:0000313" key="16">
    <source>
        <dbReference type="Proteomes" id="UP000772434"/>
    </source>
</evidence>
<evidence type="ECO:0000259" key="14">
    <source>
        <dbReference type="PROSITE" id="PS51384"/>
    </source>
</evidence>
<gene>
    <name evidence="15" type="ORF">BDP27DRAFT_1331474</name>
</gene>
<evidence type="ECO:0000256" key="12">
    <source>
        <dbReference type="ARBA" id="ARBA00048483"/>
    </source>
</evidence>
<dbReference type="InterPro" id="IPR017938">
    <property type="entry name" value="Riboflavin_synthase-like_b-brl"/>
</dbReference>
<keyword evidence="5" id="KW-1003">Cell membrane</keyword>
<dbReference type="InterPro" id="IPR039261">
    <property type="entry name" value="FNR_nucleotide-bd"/>
</dbReference>
<feature type="transmembrane region" description="Helical" evidence="13">
    <location>
        <begin position="15"/>
        <end position="35"/>
    </location>
</feature>
<dbReference type="SFLD" id="SFLDG01168">
    <property type="entry name" value="Ferric_reductase_subgroup_(FRE"/>
    <property type="match status" value="1"/>
</dbReference>
<dbReference type="PROSITE" id="PS51384">
    <property type="entry name" value="FAD_FR"/>
    <property type="match status" value="1"/>
</dbReference>
<keyword evidence="6 13" id="KW-0812">Transmembrane</keyword>
<accession>A0A9P5U4N4</accession>
<organism evidence="15 16">
    <name type="scientific">Rhodocollybia butyracea</name>
    <dbReference type="NCBI Taxonomy" id="206335"/>
    <lineage>
        <taxon>Eukaryota</taxon>
        <taxon>Fungi</taxon>
        <taxon>Dikarya</taxon>
        <taxon>Basidiomycota</taxon>
        <taxon>Agaricomycotina</taxon>
        <taxon>Agaricomycetes</taxon>
        <taxon>Agaricomycetidae</taxon>
        <taxon>Agaricales</taxon>
        <taxon>Marasmiineae</taxon>
        <taxon>Omphalotaceae</taxon>
        <taxon>Rhodocollybia</taxon>
    </lineage>
</organism>
<dbReference type="InterPro" id="IPR013130">
    <property type="entry name" value="Fe3_Rdtase_TM_dom"/>
</dbReference>
<dbReference type="SUPFAM" id="SSF63380">
    <property type="entry name" value="Riboflavin synthase domain-like"/>
    <property type="match status" value="1"/>
</dbReference>
<dbReference type="EMBL" id="JADNRY010000097">
    <property type="protein sequence ID" value="KAF9065852.1"/>
    <property type="molecule type" value="Genomic_DNA"/>
</dbReference>
<reference evidence="15" key="1">
    <citation type="submission" date="2020-11" db="EMBL/GenBank/DDBJ databases">
        <authorList>
            <consortium name="DOE Joint Genome Institute"/>
            <person name="Ahrendt S."/>
            <person name="Riley R."/>
            <person name="Andreopoulos W."/>
            <person name="Labutti K."/>
            <person name="Pangilinan J."/>
            <person name="Ruiz-Duenas F.J."/>
            <person name="Barrasa J.M."/>
            <person name="Sanchez-Garcia M."/>
            <person name="Camarero S."/>
            <person name="Miyauchi S."/>
            <person name="Serrano A."/>
            <person name="Linde D."/>
            <person name="Babiker R."/>
            <person name="Drula E."/>
            <person name="Ayuso-Fernandez I."/>
            <person name="Pacheco R."/>
            <person name="Padilla G."/>
            <person name="Ferreira P."/>
            <person name="Barriuso J."/>
            <person name="Kellner H."/>
            <person name="Castanera R."/>
            <person name="Alfaro M."/>
            <person name="Ramirez L."/>
            <person name="Pisabarro A.G."/>
            <person name="Kuo A."/>
            <person name="Tritt A."/>
            <person name="Lipzen A."/>
            <person name="He G."/>
            <person name="Yan M."/>
            <person name="Ng V."/>
            <person name="Cullen D."/>
            <person name="Martin F."/>
            <person name="Rosso M.-N."/>
            <person name="Henrissat B."/>
            <person name="Hibbett D."/>
            <person name="Martinez A.T."/>
            <person name="Grigoriev I.V."/>
        </authorList>
    </citation>
    <scope>NUCLEOTIDE SEQUENCE</scope>
    <source>
        <strain evidence="15">AH 40177</strain>
    </source>
</reference>
<comment type="subcellular location">
    <subcellularLocation>
        <location evidence="1">Cell membrane</location>
        <topology evidence="1">Multi-pass membrane protein</topology>
    </subcellularLocation>
</comment>
<evidence type="ECO:0000256" key="7">
    <source>
        <dbReference type="ARBA" id="ARBA00022982"/>
    </source>
</evidence>
<evidence type="ECO:0000256" key="2">
    <source>
        <dbReference type="ARBA" id="ARBA00006278"/>
    </source>
</evidence>
<protein>
    <recommendedName>
        <fullName evidence="3">ferric-chelate reductase (NADPH)</fullName>
        <ecNumber evidence="3">1.16.1.9</ecNumber>
    </recommendedName>
</protein>
<evidence type="ECO:0000256" key="1">
    <source>
        <dbReference type="ARBA" id="ARBA00004651"/>
    </source>
</evidence>
<evidence type="ECO:0000256" key="6">
    <source>
        <dbReference type="ARBA" id="ARBA00022692"/>
    </source>
</evidence>
<dbReference type="CDD" id="cd06186">
    <property type="entry name" value="NOX_Duox_like_FAD_NADP"/>
    <property type="match status" value="1"/>
</dbReference>
<evidence type="ECO:0000256" key="8">
    <source>
        <dbReference type="ARBA" id="ARBA00022989"/>
    </source>
</evidence>
<evidence type="ECO:0000256" key="11">
    <source>
        <dbReference type="ARBA" id="ARBA00023136"/>
    </source>
</evidence>
<dbReference type="GO" id="GO:0005886">
    <property type="term" value="C:plasma membrane"/>
    <property type="evidence" value="ECO:0007669"/>
    <property type="project" value="UniProtKB-SubCell"/>
</dbReference>
<sequence>TTVISFESSANPATLVYHINLFLLAIFATVVLFRLPRFLARLWRFSEWSNGFILSHTNLRRSAGRRVEFNSQAGTHHRDLATDDSHWSSAHRVNEKGIDPSYPPHVSACPRFLQSVLQVLHTRFSPGMSVLQVIIIVIYLSTLFYPAFYKTNPFTDPIRYGWIGVSQLPFVFAFSTKNNLLGLFLGAGYEQVHILHRVIVYKWNLEGVFMNQIAVPSNYWGLIALICADVLVLFSTRWMRDKFYNMFLSTHIISFILILPAIVSHNPATVPYVLAAVALFVFDILMRWIKTRVTRVEIRSINDGWRAGQHIRLRVLSTGMGIGIFEVHPFTIASIVKGEEGMILMCKKAGDWTNKLYDLAKSSEYEGGDNARKVKVCIDGPYGGPGHRIFSSFSAAVFVAGGSGITFALSAIQDLIQKDLEGHSRVKVIHLVWSVQDPSSLVPLLPLLTSLVQQSVFTPIRISVFYTRAPIGKFPFSDDFFRSTSLTLAPGRPKVSKIIEASIERAVAYGTGVKNTEKITGVIVGVCGPVGLSDSVTVEVGKVDPVRRNQVGGIEIHNETFGW</sequence>
<feature type="transmembrane region" description="Helical" evidence="13">
    <location>
        <begin position="130"/>
        <end position="149"/>
    </location>
</feature>
<dbReference type="PANTHER" id="PTHR32361:SF28">
    <property type="entry name" value="FRP1P"/>
    <property type="match status" value="1"/>
</dbReference>
<comment type="catalytic activity">
    <reaction evidence="12">
        <text>2 a Fe(II)-siderophore + NADP(+) + H(+) = 2 a Fe(III)-siderophore + NADPH</text>
        <dbReference type="Rhea" id="RHEA:28795"/>
        <dbReference type="Rhea" id="RHEA-COMP:11342"/>
        <dbReference type="Rhea" id="RHEA-COMP:11344"/>
        <dbReference type="ChEBI" id="CHEBI:15378"/>
        <dbReference type="ChEBI" id="CHEBI:29033"/>
        <dbReference type="ChEBI" id="CHEBI:29034"/>
        <dbReference type="ChEBI" id="CHEBI:57783"/>
        <dbReference type="ChEBI" id="CHEBI:58349"/>
        <dbReference type="EC" id="1.16.1.9"/>
    </reaction>
</comment>
<keyword evidence="10" id="KW-0406">Ion transport</keyword>
<dbReference type="InterPro" id="IPR013121">
    <property type="entry name" value="Fe_red_NAD-bd_6"/>
</dbReference>
<dbReference type="GO" id="GO:0006826">
    <property type="term" value="P:iron ion transport"/>
    <property type="evidence" value="ECO:0007669"/>
    <property type="project" value="TreeGrafter"/>
</dbReference>
<keyword evidence="9" id="KW-0560">Oxidoreductase</keyword>
<dbReference type="Pfam" id="PF08030">
    <property type="entry name" value="NAD_binding_6"/>
    <property type="match status" value="1"/>
</dbReference>